<dbReference type="InterPro" id="IPR036291">
    <property type="entry name" value="NAD(P)-bd_dom_sf"/>
</dbReference>
<evidence type="ECO:0000313" key="5">
    <source>
        <dbReference type="EMBL" id="GGL66954.1"/>
    </source>
</evidence>
<proteinExistence type="inferred from homology"/>
<dbReference type="InterPro" id="IPR055170">
    <property type="entry name" value="GFO_IDH_MocA-like_dom"/>
</dbReference>
<name>A0A830F633_9EURY</name>
<protein>
    <submittedName>
        <fullName evidence="5">Glucose-fructose oxidoreductase</fullName>
    </submittedName>
</protein>
<dbReference type="InterPro" id="IPR050984">
    <property type="entry name" value="Gfo/Idh/MocA_domain"/>
</dbReference>
<dbReference type="PANTHER" id="PTHR22604:SF105">
    <property type="entry name" value="TRANS-1,2-DIHYDROBENZENE-1,2-DIOL DEHYDROGENASE"/>
    <property type="match status" value="1"/>
</dbReference>
<dbReference type="RefSeq" id="WP_188979625.1">
    <property type="nucleotide sequence ID" value="NZ_BMPG01000003.1"/>
</dbReference>
<dbReference type="Proteomes" id="UP000607197">
    <property type="component" value="Unassembled WGS sequence"/>
</dbReference>
<dbReference type="AlphaFoldDB" id="A0A830F633"/>
<feature type="domain" description="Gfo/Idh/MocA-like oxidoreductase N-terminal" evidence="3">
    <location>
        <begin position="23"/>
        <end position="146"/>
    </location>
</feature>
<dbReference type="NCBIfam" id="NF041392">
    <property type="entry name" value="XylDh_Gfo6_Halo"/>
    <property type="match status" value="1"/>
</dbReference>
<dbReference type="SUPFAM" id="SSF51735">
    <property type="entry name" value="NAD(P)-binding Rossmann-fold domains"/>
    <property type="match status" value="1"/>
</dbReference>
<gene>
    <name evidence="5" type="ORF">GCM10009039_26180</name>
</gene>
<dbReference type="SUPFAM" id="SSF55347">
    <property type="entry name" value="Glyceraldehyde-3-phosphate dehydrogenase-like, C-terminal domain"/>
    <property type="match status" value="1"/>
</dbReference>
<dbReference type="Gene3D" id="3.30.360.10">
    <property type="entry name" value="Dihydrodipicolinate Reductase, domain 2"/>
    <property type="match status" value="1"/>
</dbReference>
<evidence type="ECO:0000259" key="4">
    <source>
        <dbReference type="Pfam" id="PF22725"/>
    </source>
</evidence>
<accession>A0A830F633</accession>
<evidence type="ECO:0000313" key="6">
    <source>
        <dbReference type="Proteomes" id="UP000607197"/>
    </source>
</evidence>
<dbReference type="Pfam" id="PF22725">
    <property type="entry name" value="GFO_IDH_MocA_C3"/>
    <property type="match status" value="1"/>
</dbReference>
<dbReference type="GO" id="GO:0000166">
    <property type="term" value="F:nucleotide binding"/>
    <property type="evidence" value="ECO:0007669"/>
    <property type="project" value="InterPro"/>
</dbReference>
<dbReference type="InterPro" id="IPR000683">
    <property type="entry name" value="Gfo/Idh/MocA-like_OxRdtase_N"/>
</dbReference>
<dbReference type="PANTHER" id="PTHR22604">
    <property type="entry name" value="OXIDOREDUCTASES"/>
    <property type="match status" value="1"/>
</dbReference>
<evidence type="ECO:0000256" key="2">
    <source>
        <dbReference type="ARBA" id="ARBA00023002"/>
    </source>
</evidence>
<evidence type="ECO:0000259" key="3">
    <source>
        <dbReference type="Pfam" id="PF01408"/>
    </source>
</evidence>
<keyword evidence="6" id="KW-1185">Reference proteome</keyword>
<comment type="caution">
    <text evidence="5">The sequence shown here is derived from an EMBL/GenBank/DDBJ whole genome shotgun (WGS) entry which is preliminary data.</text>
</comment>
<reference evidence="5" key="1">
    <citation type="journal article" date="2014" name="Int. J. Syst. Evol. Microbiol.">
        <title>Complete genome sequence of Corynebacterium casei LMG S-19264T (=DSM 44701T), isolated from a smear-ripened cheese.</title>
        <authorList>
            <consortium name="US DOE Joint Genome Institute (JGI-PGF)"/>
            <person name="Walter F."/>
            <person name="Albersmeier A."/>
            <person name="Kalinowski J."/>
            <person name="Ruckert C."/>
        </authorList>
    </citation>
    <scope>NUCLEOTIDE SEQUENCE</scope>
    <source>
        <strain evidence="5">JCM 19596</strain>
    </source>
</reference>
<reference evidence="5" key="2">
    <citation type="submission" date="2020-09" db="EMBL/GenBank/DDBJ databases">
        <authorList>
            <person name="Sun Q."/>
            <person name="Ohkuma M."/>
        </authorList>
    </citation>
    <scope>NUCLEOTIDE SEQUENCE</scope>
    <source>
        <strain evidence="5">JCM 19596</strain>
    </source>
</reference>
<dbReference type="Gene3D" id="3.40.50.720">
    <property type="entry name" value="NAD(P)-binding Rossmann-like Domain"/>
    <property type="match status" value="1"/>
</dbReference>
<sequence length="359" mass="39351">MSLSSYLSAFDDRDWETDASGTVRFALVGLGWWTVDEALPAVADSDFCEATVFVSSSREKARDVAADVDTAAAALTYEAFHDGAASGEYDAVYVCTPNATHLEFTRTAAELGKDVLTEKPMEATAPRAAEMVRVCEAEDVALAVGYRMQTEPVIRRVRDLVRDGVIGDPRFVHSENTQRLLDIFADPDQWRLDPELTGYGSSVMDLGIYSINTTRFLLDADPVAVQATMRSEHDAFDDVPDERAALLVEYEGGVDATFTTSQRAHDGSYLELTGTDGRVRIEPAFHMETDFRLTVDDRTVDVDTPTTNQMTEIFDYAAHGFLTDTPLELDGAHGLVDMQTVAAAHAAAGRGERVRVDEK</sequence>
<dbReference type="GO" id="GO:0016491">
    <property type="term" value="F:oxidoreductase activity"/>
    <property type="evidence" value="ECO:0007669"/>
    <property type="project" value="UniProtKB-KW"/>
</dbReference>
<organism evidence="5 6">
    <name type="scientific">Halocalculus aciditolerans</name>
    <dbReference type="NCBI Taxonomy" id="1383812"/>
    <lineage>
        <taxon>Archaea</taxon>
        <taxon>Methanobacteriati</taxon>
        <taxon>Methanobacteriota</taxon>
        <taxon>Stenosarchaea group</taxon>
        <taxon>Halobacteria</taxon>
        <taxon>Halobacteriales</taxon>
        <taxon>Halobacteriaceae</taxon>
        <taxon>Halocalculus</taxon>
    </lineage>
</organism>
<dbReference type="EMBL" id="BMPG01000003">
    <property type="protein sequence ID" value="GGL66954.1"/>
    <property type="molecule type" value="Genomic_DNA"/>
</dbReference>
<comment type="similarity">
    <text evidence="1">Belongs to the Gfo/Idh/MocA family.</text>
</comment>
<feature type="domain" description="GFO/IDH/MocA-like oxidoreductase" evidence="4">
    <location>
        <begin position="154"/>
        <end position="279"/>
    </location>
</feature>
<evidence type="ECO:0000256" key="1">
    <source>
        <dbReference type="ARBA" id="ARBA00010928"/>
    </source>
</evidence>
<dbReference type="Pfam" id="PF01408">
    <property type="entry name" value="GFO_IDH_MocA"/>
    <property type="match status" value="1"/>
</dbReference>
<keyword evidence="2" id="KW-0560">Oxidoreductase</keyword>
<dbReference type="InterPro" id="IPR049838">
    <property type="entry name" value="XacA-like"/>
</dbReference>
<dbReference type="OrthoDB" id="195534at2157"/>